<dbReference type="InterPro" id="IPR014881">
    <property type="entry name" value="NOB1_Zn-bd"/>
</dbReference>
<keyword evidence="4 9" id="KW-0479">Metal-binding</keyword>
<evidence type="ECO:0000256" key="9">
    <source>
        <dbReference type="PIRNR" id="PIRNR037125"/>
    </source>
</evidence>
<protein>
    <recommendedName>
        <fullName evidence="13">HTH La-type RNA-binding domain-containing protein</fullName>
    </recommendedName>
</protein>
<evidence type="ECO:0000256" key="3">
    <source>
        <dbReference type="ARBA" id="ARBA00022722"/>
    </source>
</evidence>
<dbReference type="GO" id="GO:0016787">
    <property type="term" value="F:hydrolase activity"/>
    <property type="evidence" value="ECO:0007669"/>
    <property type="project" value="UniProtKB-KW"/>
</dbReference>
<dbReference type="FunFam" id="3.40.50.1010:FF:000020">
    <property type="entry name" value="20S-pre-rRNA D-site endonuclease NOB1"/>
    <property type="match status" value="1"/>
</dbReference>
<proteinExistence type="inferred from homology"/>
<dbReference type="CDD" id="cd09876">
    <property type="entry name" value="PIN_Nob1-like"/>
    <property type="match status" value="1"/>
</dbReference>
<accession>A0A8J2X337</accession>
<comment type="similarity">
    <text evidence="2 9">Belongs to the NOB1 family.</text>
</comment>
<keyword evidence="3" id="KW-0540">Nuclease</keyword>
<dbReference type="InterPro" id="IPR006630">
    <property type="entry name" value="La_HTH"/>
</dbReference>
<dbReference type="PRINTS" id="PR00302">
    <property type="entry name" value="LUPUSLA"/>
</dbReference>
<dbReference type="Proteomes" id="UP000789595">
    <property type="component" value="Unassembled WGS sequence"/>
</dbReference>
<dbReference type="GO" id="GO:0030490">
    <property type="term" value="P:maturation of SSU-rRNA"/>
    <property type="evidence" value="ECO:0007669"/>
    <property type="project" value="TreeGrafter"/>
</dbReference>
<dbReference type="GO" id="GO:0046872">
    <property type="term" value="F:metal ion binding"/>
    <property type="evidence" value="ECO:0007669"/>
    <property type="project" value="UniProtKB-UniRule"/>
</dbReference>
<evidence type="ECO:0000256" key="11">
    <source>
        <dbReference type="PROSITE-ProRule" id="PRU00332"/>
    </source>
</evidence>
<evidence type="ECO:0000259" key="13">
    <source>
        <dbReference type="PROSITE" id="PS50961"/>
    </source>
</evidence>
<dbReference type="Pfam" id="PF05383">
    <property type="entry name" value="La"/>
    <property type="match status" value="1"/>
</dbReference>
<feature type="region of interest" description="Disordered" evidence="12">
    <location>
        <begin position="510"/>
        <end position="530"/>
    </location>
</feature>
<dbReference type="Pfam" id="PF17146">
    <property type="entry name" value="PIN_6"/>
    <property type="match status" value="1"/>
</dbReference>
<dbReference type="GO" id="GO:0031981">
    <property type="term" value="C:nuclear lumen"/>
    <property type="evidence" value="ECO:0007669"/>
    <property type="project" value="UniProtKB-ARBA"/>
</dbReference>
<dbReference type="SMART" id="SM00715">
    <property type="entry name" value="LA"/>
    <property type="match status" value="1"/>
</dbReference>
<dbReference type="InterPro" id="IPR036283">
    <property type="entry name" value="NOB1_Zf-like_sf"/>
</dbReference>
<evidence type="ECO:0000256" key="7">
    <source>
        <dbReference type="ARBA" id="ARBA00022884"/>
    </source>
</evidence>
<dbReference type="PANTHER" id="PTHR12814:SF2">
    <property type="entry name" value="RNA-BINDING PROTEIN NOB1"/>
    <property type="match status" value="1"/>
</dbReference>
<dbReference type="OrthoDB" id="446759at2759"/>
<dbReference type="PANTHER" id="PTHR12814">
    <property type="entry name" value="RNA-BINDING PROTEIN NOB1"/>
    <property type="match status" value="1"/>
</dbReference>
<evidence type="ECO:0000256" key="6">
    <source>
        <dbReference type="ARBA" id="ARBA00022833"/>
    </source>
</evidence>
<dbReference type="GO" id="GO:0004521">
    <property type="term" value="F:RNA endonuclease activity"/>
    <property type="evidence" value="ECO:0007669"/>
    <property type="project" value="UniProtKB-UniRule"/>
</dbReference>
<keyword evidence="8 9" id="KW-0539">Nucleus</keyword>
<evidence type="ECO:0000256" key="12">
    <source>
        <dbReference type="SAM" id="MobiDB-lite"/>
    </source>
</evidence>
<dbReference type="CDD" id="cd07323">
    <property type="entry name" value="LAM"/>
    <property type="match status" value="1"/>
</dbReference>
<feature type="compositionally biased region" description="Low complexity" evidence="12">
    <location>
        <begin position="226"/>
        <end position="243"/>
    </location>
</feature>
<dbReference type="Gene3D" id="3.40.50.1010">
    <property type="entry name" value="5'-nuclease"/>
    <property type="match status" value="1"/>
</dbReference>
<organism evidence="14 15">
    <name type="scientific">Pelagomonas calceolata</name>
    <dbReference type="NCBI Taxonomy" id="35677"/>
    <lineage>
        <taxon>Eukaryota</taxon>
        <taxon>Sar</taxon>
        <taxon>Stramenopiles</taxon>
        <taxon>Ochrophyta</taxon>
        <taxon>Pelagophyceae</taxon>
        <taxon>Pelagomonadales</taxon>
        <taxon>Pelagomonadaceae</taxon>
        <taxon>Pelagomonas</taxon>
    </lineage>
</organism>
<evidence type="ECO:0000256" key="5">
    <source>
        <dbReference type="ARBA" id="ARBA00022801"/>
    </source>
</evidence>
<keyword evidence="5" id="KW-0378">Hydrolase</keyword>
<keyword evidence="15" id="KW-1185">Reference proteome</keyword>
<keyword evidence="6 9" id="KW-0862">Zinc</keyword>
<name>A0A8J2X337_9STRA</name>
<evidence type="ECO:0000313" key="15">
    <source>
        <dbReference type="Proteomes" id="UP000789595"/>
    </source>
</evidence>
<evidence type="ECO:0000256" key="2">
    <source>
        <dbReference type="ARBA" id="ARBA00005858"/>
    </source>
</evidence>
<gene>
    <name evidence="14" type="ORF">PECAL_6P01070</name>
</gene>
<sequence length="530" mass="56159">MSAAAAQEAAARAQIEYYFSYANYSRDEYLRSLADADGYVALDALQDFPKLHKLTQGDGALLKRAAASSTRLEVSEDKVRARRIGASSTGRQAQHLVLDANALVRGRGAALQAYADNFWTTTEVLAEVKDAESRARLAALPFRLETRRPSPQAVDRVSQFARKTGDLASLSPVDVQVLALAYDLELEAAGSDDHLRREPEGAAAPCAKKEPAAAAARPAPRPKPRPAVARTAPPPVSWAAAVTAPPPPVAEAPVEEPEAAPEPAPVPPPAAEDPPAPLPPPPPEVDEATTADGAAAPPSRILAGNAIGAMDAADDDGVGWLDADDVQAAVATGELAFDGRRCADDAMPPCACACATADYAMQNVLLQLGLRLVGVDGLVIARTKRWVLRCGACFHLEDDASKLFCSRCGSTPLRRVAVGVDASGARRVYLNKNKAPNARGSKFGLPKPGKAGRYEGELLLREDQLHTGIWRQKAARARSAKAARSVFGPEVTESLEALQLVQRANLTVGVGRKNPNAMSNGRERRGKKKK</sequence>
<dbReference type="InterPro" id="IPR017117">
    <property type="entry name" value="Nob1_euk"/>
</dbReference>
<dbReference type="EMBL" id="CAKKNE010000006">
    <property type="protein sequence ID" value="CAH0378517.1"/>
    <property type="molecule type" value="Genomic_DNA"/>
</dbReference>
<reference evidence="14" key="1">
    <citation type="submission" date="2021-11" db="EMBL/GenBank/DDBJ databases">
        <authorList>
            <consortium name="Genoscope - CEA"/>
            <person name="William W."/>
        </authorList>
    </citation>
    <scope>NUCLEOTIDE SEQUENCE</scope>
</reference>
<dbReference type="Gene3D" id="6.20.210.10">
    <property type="entry name" value="Nin one binding (NOB1), Zn-ribbon-like"/>
    <property type="match status" value="1"/>
</dbReference>
<feature type="binding site" evidence="10">
    <location>
        <position position="408"/>
    </location>
    <ligand>
        <name>Zn(2+)</name>
        <dbReference type="ChEBI" id="CHEBI:29105"/>
    </ligand>
</feature>
<dbReference type="GO" id="GO:0005737">
    <property type="term" value="C:cytoplasm"/>
    <property type="evidence" value="ECO:0007669"/>
    <property type="project" value="UniProtKB-ARBA"/>
</dbReference>
<dbReference type="GO" id="GO:0003723">
    <property type="term" value="F:RNA binding"/>
    <property type="evidence" value="ECO:0007669"/>
    <property type="project" value="UniProtKB-UniRule"/>
</dbReference>
<dbReference type="InterPro" id="IPR036390">
    <property type="entry name" value="WH_DNA-bd_sf"/>
</dbReference>
<feature type="domain" description="HTH La-type RNA-binding" evidence="13">
    <location>
        <begin position="1"/>
        <end position="91"/>
    </location>
</feature>
<feature type="region of interest" description="Disordered" evidence="12">
    <location>
        <begin position="192"/>
        <end position="298"/>
    </location>
</feature>
<dbReference type="PIRSF" id="PIRSF037125">
    <property type="entry name" value="D-site_20S_pre-rRNA_nuclease"/>
    <property type="match status" value="1"/>
</dbReference>
<dbReference type="Pfam" id="PF08772">
    <property type="entry name" value="Zn_ribbon_NOB1"/>
    <property type="match status" value="1"/>
</dbReference>
<keyword evidence="7 11" id="KW-0694">RNA-binding</keyword>
<dbReference type="InterPro" id="IPR002344">
    <property type="entry name" value="Lupus_La"/>
</dbReference>
<evidence type="ECO:0000256" key="1">
    <source>
        <dbReference type="ARBA" id="ARBA00004123"/>
    </source>
</evidence>
<comment type="subcellular location">
    <subcellularLocation>
        <location evidence="1">Nucleus</location>
    </subcellularLocation>
</comment>
<comment type="caution">
    <text evidence="14">The sequence shown here is derived from an EMBL/GenBank/DDBJ whole genome shotgun (WGS) entry which is preliminary data.</text>
</comment>
<feature type="binding site" evidence="10">
    <location>
        <position position="393"/>
    </location>
    <ligand>
        <name>Zn(2+)</name>
        <dbReference type="ChEBI" id="CHEBI:29105"/>
    </ligand>
</feature>
<feature type="compositionally biased region" description="Low complexity" evidence="12">
    <location>
        <begin position="202"/>
        <end position="218"/>
    </location>
</feature>
<dbReference type="SUPFAM" id="SSF46785">
    <property type="entry name" value="Winged helix' DNA-binding domain"/>
    <property type="match status" value="1"/>
</dbReference>
<dbReference type="Gene3D" id="1.10.10.10">
    <property type="entry name" value="Winged helix-like DNA-binding domain superfamily/Winged helix DNA-binding domain"/>
    <property type="match status" value="1"/>
</dbReference>
<dbReference type="InterPro" id="IPR036388">
    <property type="entry name" value="WH-like_DNA-bd_sf"/>
</dbReference>
<feature type="binding site" evidence="10">
    <location>
        <position position="390"/>
    </location>
    <ligand>
        <name>Zn(2+)</name>
        <dbReference type="ChEBI" id="CHEBI:29105"/>
    </ligand>
</feature>
<dbReference type="AlphaFoldDB" id="A0A8J2X337"/>
<evidence type="ECO:0000313" key="14">
    <source>
        <dbReference type="EMBL" id="CAH0378517.1"/>
    </source>
</evidence>
<evidence type="ECO:0000256" key="4">
    <source>
        <dbReference type="ARBA" id="ARBA00022723"/>
    </source>
</evidence>
<dbReference type="GO" id="GO:0030688">
    <property type="term" value="C:preribosome, small subunit precursor"/>
    <property type="evidence" value="ECO:0007669"/>
    <property type="project" value="TreeGrafter"/>
</dbReference>
<dbReference type="PROSITE" id="PS50961">
    <property type="entry name" value="HTH_LA"/>
    <property type="match status" value="1"/>
</dbReference>
<dbReference type="SUPFAM" id="SSF144206">
    <property type="entry name" value="NOB1 zinc finger-like"/>
    <property type="match status" value="1"/>
</dbReference>
<dbReference type="InterPro" id="IPR039907">
    <property type="entry name" value="NOB1"/>
</dbReference>
<dbReference type="InterPro" id="IPR033411">
    <property type="entry name" value="Ribonuclease_PIN"/>
</dbReference>
<evidence type="ECO:0000256" key="10">
    <source>
        <dbReference type="PIRSR" id="PIRSR037125-1"/>
    </source>
</evidence>
<feature type="compositionally biased region" description="Pro residues" evidence="12">
    <location>
        <begin position="260"/>
        <end position="283"/>
    </location>
</feature>
<evidence type="ECO:0000256" key="8">
    <source>
        <dbReference type="ARBA" id="ARBA00023242"/>
    </source>
</evidence>
<feature type="binding site" evidence="10">
    <location>
        <position position="405"/>
    </location>
    <ligand>
        <name>Zn(2+)</name>
        <dbReference type="ChEBI" id="CHEBI:29105"/>
    </ligand>
</feature>